<evidence type="ECO:0000313" key="2">
    <source>
        <dbReference type="Proteomes" id="UP000671399"/>
    </source>
</evidence>
<proteinExistence type="predicted"/>
<comment type="caution">
    <text evidence="1">The sequence shown here is derived from an EMBL/GenBank/DDBJ whole genome shotgun (WGS) entry which is preliminary data.</text>
</comment>
<name>A0ABS3VDA7_9ACTN</name>
<gene>
    <name evidence="1" type="ORF">JQN83_22470</name>
</gene>
<evidence type="ECO:0000313" key="1">
    <source>
        <dbReference type="EMBL" id="MBO4163559.1"/>
    </source>
</evidence>
<reference evidence="1 2" key="1">
    <citation type="submission" date="2021-03" db="EMBL/GenBank/DDBJ databases">
        <authorList>
            <person name="Lee D.-H."/>
        </authorList>
    </citation>
    <scope>NUCLEOTIDE SEQUENCE [LARGE SCALE GENOMIC DNA]</scope>
    <source>
        <strain evidence="1 2">MMS20-R2-23</strain>
    </source>
</reference>
<accession>A0ABS3VDA7</accession>
<keyword evidence="2" id="KW-1185">Reference proteome</keyword>
<protein>
    <submittedName>
        <fullName evidence="1">Flavin reductase</fullName>
    </submittedName>
</protein>
<sequence>MVRPPVPHVAMRPVWRCRSCGSAWPCQPAKLSLLLEYRDNRTGLLVYLGALMIEATNQLTQLHPDHPPTRMTERFLSWARARG</sequence>
<dbReference type="EMBL" id="JAGFWR010000015">
    <property type="protein sequence ID" value="MBO4163559.1"/>
    <property type="molecule type" value="Genomic_DNA"/>
</dbReference>
<organism evidence="1 2">
    <name type="scientific">Micromonospora antibiotica</name>
    <dbReference type="NCBI Taxonomy" id="2807623"/>
    <lineage>
        <taxon>Bacteria</taxon>
        <taxon>Bacillati</taxon>
        <taxon>Actinomycetota</taxon>
        <taxon>Actinomycetes</taxon>
        <taxon>Micromonosporales</taxon>
        <taxon>Micromonosporaceae</taxon>
        <taxon>Micromonospora</taxon>
    </lineage>
</organism>
<dbReference type="Proteomes" id="UP000671399">
    <property type="component" value="Unassembled WGS sequence"/>
</dbReference>